<dbReference type="PRINTS" id="PR00080">
    <property type="entry name" value="SDRFAMILY"/>
</dbReference>
<gene>
    <name evidence="4" type="ORF">SB48_HM08orf06377</name>
</gene>
<dbReference type="NCBIfam" id="NF005559">
    <property type="entry name" value="PRK07231.1"/>
    <property type="match status" value="1"/>
</dbReference>
<sequence>MQKIDTIFESVTIAFFFTNHYTEDEPNLERVAPVQTFDFTGKVAIVTGGGGGIGREACLKLAAGGANVVVADLSDELGEETAGKIRENGGEAIFVRTDVSKSKDVQHYVRTALDTYGKIDILLNNAGWEGKMKPLIDYPEEVFDKLMGINVRGVFLGMKYVLPHMISQKSGTIVNTASVAGLVGTPEMVAYGASKHAVIGMTKTAGIEAAPSGVRVNAVCPGVVDTEMMRKIESGFAGGDSAAAEQTRQQMAASAPTGRYTQPEEVANVLLYLASDLSSHIIGQTVVIDGGAVLS</sequence>
<dbReference type="InterPro" id="IPR002347">
    <property type="entry name" value="SDR_fam"/>
</dbReference>
<keyword evidence="5" id="KW-1185">Reference proteome</keyword>
<dbReference type="EMBL" id="CP010525">
    <property type="protein sequence ID" value="AJO24835.1"/>
    <property type="molecule type" value="Genomic_DNA"/>
</dbReference>
<organism evidence="4 5">
    <name type="scientific">Heyndrickxia coagulans</name>
    <name type="common">Weizmannia coagulans</name>
    <dbReference type="NCBI Taxonomy" id="1398"/>
    <lineage>
        <taxon>Bacteria</taxon>
        <taxon>Bacillati</taxon>
        <taxon>Bacillota</taxon>
        <taxon>Bacilli</taxon>
        <taxon>Bacillales</taxon>
        <taxon>Bacillaceae</taxon>
        <taxon>Heyndrickxia</taxon>
    </lineage>
</organism>
<evidence type="ECO:0000313" key="5">
    <source>
        <dbReference type="Proteomes" id="UP000032024"/>
    </source>
</evidence>
<dbReference type="InterPro" id="IPR036291">
    <property type="entry name" value="NAD(P)-bd_dom_sf"/>
</dbReference>
<feature type="region of interest" description="Disordered" evidence="3">
    <location>
        <begin position="239"/>
        <end position="258"/>
    </location>
</feature>
<dbReference type="PANTHER" id="PTHR24321:SF11">
    <property type="entry name" value="BLR0893 PROTEIN"/>
    <property type="match status" value="1"/>
</dbReference>
<dbReference type="PANTHER" id="PTHR24321">
    <property type="entry name" value="DEHYDROGENASES, SHORT CHAIN"/>
    <property type="match status" value="1"/>
</dbReference>
<keyword evidence="2" id="KW-0560">Oxidoreductase</keyword>
<dbReference type="AlphaFoldDB" id="A0AAN0TAI9"/>
<dbReference type="InterPro" id="IPR020904">
    <property type="entry name" value="Sc_DH/Rdtase_CS"/>
</dbReference>
<dbReference type="Gene3D" id="3.40.50.720">
    <property type="entry name" value="NAD(P)-binding Rossmann-like Domain"/>
    <property type="match status" value="1"/>
</dbReference>
<evidence type="ECO:0000256" key="3">
    <source>
        <dbReference type="SAM" id="MobiDB-lite"/>
    </source>
</evidence>
<accession>A0AAN0TAI9</accession>
<dbReference type="Pfam" id="PF13561">
    <property type="entry name" value="adh_short_C2"/>
    <property type="match status" value="1"/>
</dbReference>
<dbReference type="SUPFAM" id="SSF51735">
    <property type="entry name" value="NAD(P)-binding Rossmann-fold domains"/>
    <property type="match status" value="1"/>
</dbReference>
<dbReference type="GO" id="GO:0016491">
    <property type="term" value="F:oxidoreductase activity"/>
    <property type="evidence" value="ECO:0007669"/>
    <property type="project" value="UniProtKB-KW"/>
</dbReference>
<evidence type="ECO:0000313" key="4">
    <source>
        <dbReference type="EMBL" id="AJO24835.1"/>
    </source>
</evidence>
<proteinExistence type="inferred from homology"/>
<evidence type="ECO:0000256" key="2">
    <source>
        <dbReference type="ARBA" id="ARBA00023002"/>
    </source>
</evidence>
<dbReference type="PROSITE" id="PS00061">
    <property type="entry name" value="ADH_SHORT"/>
    <property type="match status" value="1"/>
</dbReference>
<name>A0AAN0TAI9_HEYCO</name>
<protein>
    <submittedName>
        <fullName evidence="4">Oxidoreductase</fullName>
    </submittedName>
</protein>
<dbReference type="CDD" id="cd05233">
    <property type="entry name" value="SDR_c"/>
    <property type="match status" value="1"/>
</dbReference>
<dbReference type="GO" id="GO:0008206">
    <property type="term" value="P:bile acid metabolic process"/>
    <property type="evidence" value="ECO:0007669"/>
    <property type="project" value="UniProtKB-ARBA"/>
</dbReference>
<dbReference type="FunFam" id="3.40.50.720:FF:000084">
    <property type="entry name" value="Short-chain dehydrogenase reductase"/>
    <property type="match status" value="1"/>
</dbReference>
<comment type="similarity">
    <text evidence="1">Belongs to the short-chain dehydrogenases/reductases (SDR) family.</text>
</comment>
<dbReference type="PRINTS" id="PR00081">
    <property type="entry name" value="GDHRDH"/>
</dbReference>
<evidence type="ECO:0000256" key="1">
    <source>
        <dbReference type="ARBA" id="ARBA00006484"/>
    </source>
</evidence>
<reference evidence="5" key="1">
    <citation type="submission" date="2015-01" db="EMBL/GenBank/DDBJ databases">
        <title>Comparative genome analysis of Bacillus coagulans HM-08, Clostridium butyricum HM-68, Bacillus subtilis HM-66 and Bacillus paralicheniformis BL-09.</title>
        <authorList>
            <person name="Zhang H."/>
        </authorList>
    </citation>
    <scope>NUCLEOTIDE SEQUENCE [LARGE SCALE GENOMIC DNA]</scope>
    <source>
        <strain evidence="5">HM-08</strain>
    </source>
</reference>
<dbReference type="Proteomes" id="UP000032024">
    <property type="component" value="Chromosome"/>
</dbReference>